<dbReference type="GO" id="GO:0005506">
    <property type="term" value="F:iron ion binding"/>
    <property type="evidence" value="ECO:0007669"/>
    <property type="project" value="InterPro"/>
</dbReference>
<proteinExistence type="inferred from homology"/>
<sequence length="86" mass="9223">MTPVTADATNTPLRDKVLAVINLIRPAVQADGGDIELVDIQPDGQVSIRFHGACIGCPSSHMTLQHGIERSLREKVPEVTKVVPVV</sequence>
<dbReference type="RefSeq" id="WP_206293530.1">
    <property type="nucleotide sequence ID" value="NZ_CP063458.1"/>
</dbReference>
<dbReference type="GO" id="GO:0016226">
    <property type="term" value="P:iron-sulfur cluster assembly"/>
    <property type="evidence" value="ECO:0007669"/>
    <property type="project" value="InterPro"/>
</dbReference>
<accession>A0A7M2WY46</accession>
<feature type="domain" description="NIF system FeS cluster assembly NifU C-terminal" evidence="2">
    <location>
        <begin position="19"/>
        <end position="83"/>
    </location>
</feature>
<dbReference type="AlphaFoldDB" id="A0A7M2WY46"/>
<name>A0A7M2WY46_9BACT</name>
<organism evidence="3 4">
    <name type="scientific">Humisphaera borealis</name>
    <dbReference type="NCBI Taxonomy" id="2807512"/>
    <lineage>
        <taxon>Bacteria</taxon>
        <taxon>Pseudomonadati</taxon>
        <taxon>Planctomycetota</taxon>
        <taxon>Phycisphaerae</taxon>
        <taxon>Tepidisphaerales</taxon>
        <taxon>Tepidisphaeraceae</taxon>
        <taxon>Humisphaera</taxon>
    </lineage>
</organism>
<evidence type="ECO:0000313" key="3">
    <source>
        <dbReference type="EMBL" id="QOV90447.1"/>
    </source>
</evidence>
<evidence type="ECO:0000259" key="2">
    <source>
        <dbReference type="Pfam" id="PF01106"/>
    </source>
</evidence>
<protein>
    <submittedName>
        <fullName evidence="3">NifU family protein</fullName>
    </submittedName>
</protein>
<dbReference type="GO" id="GO:0051536">
    <property type="term" value="F:iron-sulfur cluster binding"/>
    <property type="evidence" value="ECO:0007669"/>
    <property type="project" value="InterPro"/>
</dbReference>
<dbReference type="InterPro" id="IPR001075">
    <property type="entry name" value="NIF_FeS_clus_asmbl_NifU_C"/>
</dbReference>
<evidence type="ECO:0000313" key="4">
    <source>
        <dbReference type="Proteomes" id="UP000593765"/>
    </source>
</evidence>
<gene>
    <name evidence="3" type="ORF">IPV69_03510</name>
</gene>
<dbReference type="Gene3D" id="3.30.300.130">
    <property type="entry name" value="Fe-S cluster assembly (FSCA)"/>
    <property type="match status" value="1"/>
</dbReference>
<dbReference type="Pfam" id="PF01106">
    <property type="entry name" value="NifU"/>
    <property type="match status" value="1"/>
</dbReference>
<dbReference type="PANTHER" id="PTHR11178:SF1">
    <property type="entry name" value="NFU1 IRON-SULFUR CLUSTER SCAFFOLD HOMOLOG, MITOCHONDRIAL"/>
    <property type="match status" value="1"/>
</dbReference>
<reference evidence="3 4" key="1">
    <citation type="submission" date="2020-10" db="EMBL/GenBank/DDBJ databases">
        <title>Wide distribution of Phycisphaera-like planctomycetes from WD2101 soil group in peatlands and genome analysis of the first cultivated representative.</title>
        <authorList>
            <person name="Dedysh S.N."/>
            <person name="Beletsky A.V."/>
            <person name="Ivanova A."/>
            <person name="Kulichevskaya I.S."/>
            <person name="Suzina N.E."/>
            <person name="Philippov D.A."/>
            <person name="Rakitin A.L."/>
            <person name="Mardanov A.V."/>
            <person name="Ravin N.V."/>
        </authorList>
    </citation>
    <scope>NUCLEOTIDE SEQUENCE [LARGE SCALE GENOMIC DNA]</scope>
    <source>
        <strain evidence="3 4">M1803</strain>
    </source>
</reference>
<keyword evidence="4" id="KW-1185">Reference proteome</keyword>
<dbReference type="PANTHER" id="PTHR11178">
    <property type="entry name" value="IRON-SULFUR CLUSTER SCAFFOLD PROTEIN NFU-RELATED"/>
    <property type="match status" value="1"/>
</dbReference>
<evidence type="ECO:0000256" key="1">
    <source>
        <dbReference type="ARBA" id="ARBA00006420"/>
    </source>
</evidence>
<dbReference type="InterPro" id="IPR034904">
    <property type="entry name" value="FSCA_dom_sf"/>
</dbReference>
<dbReference type="KEGG" id="hbs:IPV69_03510"/>
<dbReference type="SUPFAM" id="SSF117916">
    <property type="entry name" value="Fe-S cluster assembly (FSCA) domain-like"/>
    <property type="match status" value="1"/>
</dbReference>
<dbReference type="EMBL" id="CP063458">
    <property type="protein sequence ID" value="QOV90447.1"/>
    <property type="molecule type" value="Genomic_DNA"/>
</dbReference>
<comment type="similarity">
    <text evidence="1">Belongs to the NifU family.</text>
</comment>
<dbReference type="Proteomes" id="UP000593765">
    <property type="component" value="Chromosome"/>
</dbReference>